<dbReference type="SMART" id="SM01003">
    <property type="entry name" value="AlaDh_PNT_N"/>
    <property type="match status" value="1"/>
</dbReference>
<feature type="domain" description="Alanine dehydrogenase/pyridine nucleotide transhydrogenase NAD(H)-binding" evidence="4">
    <location>
        <begin position="153"/>
        <end position="301"/>
    </location>
</feature>
<evidence type="ECO:0000313" key="7">
    <source>
        <dbReference type="Proteomes" id="UP000178943"/>
    </source>
</evidence>
<organism evidence="6 7">
    <name type="scientific">Candidatus Fischerbacteria bacterium RBG_13_37_8</name>
    <dbReference type="NCBI Taxonomy" id="1817863"/>
    <lineage>
        <taxon>Bacteria</taxon>
        <taxon>Candidatus Fischeribacteriota</taxon>
    </lineage>
</organism>
<feature type="non-terminal residue" evidence="6">
    <location>
        <position position="323"/>
    </location>
</feature>
<evidence type="ECO:0000256" key="2">
    <source>
        <dbReference type="ARBA" id="ARBA00012897"/>
    </source>
</evidence>
<evidence type="ECO:0000256" key="3">
    <source>
        <dbReference type="ARBA" id="ARBA00023002"/>
    </source>
</evidence>
<dbReference type="Proteomes" id="UP000178943">
    <property type="component" value="Unassembled WGS sequence"/>
</dbReference>
<dbReference type="GO" id="GO:0005886">
    <property type="term" value="C:plasma membrane"/>
    <property type="evidence" value="ECO:0007669"/>
    <property type="project" value="TreeGrafter"/>
</dbReference>
<reference evidence="6 7" key="1">
    <citation type="journal article" date="2016" name="Nat. Commun.">
        <title>Thousands of microbial genomes shed light on interconnected biogeochemical processes in an aquifer system.</title>
        <authorList>
            <person name="Anantharaman K."/>
            <person name="Brown C.T."/>
            <person name="Hug L.A."/>
            <person name="Sharon I."/>
            <person name="Castelle C.J."/>
            <person name="Probst A.J."/>
            <person name="Thomas B.C."/>
            <person name="Singh A."/>
            <person name="Wilkins M.J."/>
            <person name="Karaoz U."/>
            <person name="Brodie E.L."/>
            <person name="Williams K.H."/>
            <person name="Hubbard S.S."/>
            <person name="Banfield J.F."/>
        </authorList>
    </citation>
    <scope>NUCLEOTIDE SEQUENCE [LARGE SCALE GENOMIC DNA]</scope>
</reference>
<name>A0A1F5V9K5_9BACT</name>
<dbReference type="InterPro" id="IPR008141">
    <property type="entry name" value="Ala_DH"/>
</dbReference>
<dbReference type="STRING" id="1817863.A2Y62_16825"/>
<comment type="caution">
    <text evidence="6">The sequence shown here is derived from an EMBL/GenBank/DDBJ whole genome shotgun (WGS) entry which is preliminary data.</text>
</comment>
<dbReference type="InterPro" id="IPR007886">
    <property type="entry name" value="AlaDH/PNT_N"/>
</dbReference>
<dbReference type="SMART" id="SM01002">
    <property type="entry name" value="AlaDh_PNT_C"/>
    <property type="match status" value="1"/>
</dbReference>
<feature type="domain" description="Alanine dehydrogenase/pyridine nucleotide transhydrogenase N-terminal" evidence="5">
    <location>
        <begin position="4"/>
        <end position="141"/>
    </location>
</feature>
<evidence type="ECO:0000256" key="1">
    <source>
        <dbReference type="ARBA" id="ARBA00005689"/>
    </source>
</evidence>
<dbReference type="SUPFAM" id="SSF51735">
    <property type="entry name" value="NAD(P)-binding Rossmann-fold domains"/>
    <property type="match status" value="1"/>
</dbReference>
<dbReference type="PANTHER" id="PTHR42795:SF1">
    <property type="entry name" value="ALANINE DEHYDROGENASE"/>
    <property type="match status" value="1"/>
</dbReference>
<evidence type="ECO:0000313" key="6">
    <source>
        <dbReference type="EMBL" id="OGF60104.1"/>
    </source>
</evidence>
<dbReference type="GO" id="GO:0042853">
    <property type="term" value="P:L-alanine catabolic process"/>
    <property type="evidence" value="ECO:0007669"/>
    <property type="project" value="InterPro"/>
</dbReference>
<keyword evidence="3" id="KW-0560">Oxidoreductase</keyword>
<dbReference type="InterPro" id="IPR036291">
    <property type="entry name" value="NAD(P)-bd_dom_sf"/>
</dbReference>
<protein>
    <recommendedName>
        <fullName evidence="2">alanine dehydrogenase</fullName>
        <ecNumber evidence="2">1.4.1.1</ecNumber>
    </recommendedName>
</protein>
<sequence length="323" mass="35060">MIIGIPKEEDYSAIQEKRVGLNPIGVHEIIEMGAKVYIEKKAGAEAGFSDKAYEDAGAVITYSKEEIYQRADMVIKVKRPEAYELSLCRKGITILAYHHLAIATQSLIEMMEKLELTAIGYEIIQRKNGTLPVLKPMSMIAGRLAPQIAGYLLETGKKGGRGILLGGLPGIPPAEVVILGAGTLGFWAAHTFAGLDCSVYMLDTSWDKLEEAEEKIGRIVTMVITKKNLAKVVTFADVLVGAVLEPGKRAPILITRDMVKTMKEGTVILDFSIDQGGCIETSRLTPNLDSVYKDEGVIHFAMPNVPSLVARTSTSTLTNALIP</sequence>
<dbReference type="GO" id="GO:0000286">
    <property type="term" value="F:alanine dehydrogenase activity"/>
    <property type="evidence" value="ECO:0007669"/>
    <property type="project" value="UniProtKB-EC"/>
</dbReference>
<dbReference type="SUPFAM" id="SSF52283">
    <property type="entry name" value="Formate/glycerate dehydrogenase catalytic domain-like"/>
    <property type="match status" value="1"/>
</dbReference>
<accession>A0A1F5V9K5</accession>
<dbReference type="InterPro" id="IPR007698">
    <property type="entry name" value="AlaDH/PNT_NAD(H)-bd"/>
</dbReference>
<dbReference type="AlphaFoldDB" id="A0A1F5V9K5"/>
<dbReference type="Gene3D" id="3.40.50.720">
    <property type="entry name" value="NAD(P)-binding Rossmann-like Domain"/>
    <property type="match status" value="2"/>
</dbReference>
<proteinExistence type="inferred from homology"/>
<dbReference type="Pfam" id="PF01262">
    <property type="entry name" value="AlaDh_PNT_C"/>
    <property type="match status" value="1"/>
</dbReference>
<dbReference type="PANTHER" id="PTHR42795">
    <property type="entry name" value="ALANINE DEHYDROGENASE"/>
    <property type="match status" value="1"/>
</dbReference>
<gene>
    <name evidence="6" type="ORF">A2Y62_16825</name>
</gene>
<dbReference type="CDD" id="cd05305">
    <property type="entry name" value="L-AlaDH"/>
    <property type="match status" value="1"/>
</dbReference>
<comment type="similarity">
    <text evidence="1">Belongs to the AlaDH/PNT family.</text>
</comment>
<dbReference type="EC" id="1.4.1.1" evidence="2"/>
<evidence type="ECO:0000259" key="5">
    <source>
        <dbReference type="SMART" id="SM01003"/>
    </source>
</evidence>
<dbReference type="Pfam" id="PF05222">
    <property type="entry name" value="AlaDh_PNT_N"/>
    <property type="match status" value="1"/>
</dbReference>
<evidence type="ECO:0000259" key="4">
    <source>
        <dbReference type="SMART" id="SM01002"/>
    </source>
</evidence>
<dbReference type="EMBL" id="MFGW01000199">
    <property type="protein sequence ID" value="OGF60104.1"/>
    <property type="molecule type" value="Genomic_DNA"/>
</dbReference>